<name>Q1YL74_AURMS</name>
<feature type="binding site" evidence="2">
    <location>
        <position position="359"/>
    </location>
    <ligand>
        <name>Mn(2+)</name>
        <dbReference type="ChEBI" id="CHEBI:29035"/>
        <label>2</label>
    </ligand>
</feature>
<dbReference type="PANTHER" id="PTHR11014">
    <property type="entry name" value="PEPTIDASE M20 FAMILY MEMBER"/>
    <property type="match status" value="1"/>
</dbReference>
<dbReference type="RefSeq" id="WP_009210495.1">
    <property type="nucleotide sequence ID" value="NZ_BBWP01000002.1"/>
</dbReference>
<keyword evidence="5" id="KW-1185">Reference proteome</keyword>
<dbReference type="HOGENOM" id="CLU_023257_0_1_5"/>
<feature type="domain" description="Peptidase M20 dimerisation" evidence="3">
    <location>
        <begin position="184"/>
        <end position="278"/>
    </location>
</feature>
<feature type="binding site" evidence="2">
    <location>
        <position position="103"/>
    </location>
    <ligand>
        <name>Mn(2+)</name>
        <dbReference type="ChEBI" id="CHEBI:29035"/>
        <label>2</label>
    </ligand>
</feature>
<dbReference type="GO" id="GO:0050118">
    <property type="term" value="F:N-acetyldiaminopimelate deacetylase activity"/>
    <property type="evidence" value="ECO:0007669"/>
    <property type="project" value="UniProtKB-ARBA"/>
</dbReference>
<dbReference type="InterPro" id="IPR011650">
    <property type="entry name" value="Peptidase_M20_dimer"/>
</dbReference>
<dbReference type="GO" id="GO:0046872">
    <property type="term" value="F:metal ion binding"/>
    <property type="evidence" value="ECO:0007669"/>
    <property type="project" value="UniProtKB-KW"/>
</dbReference>
<dbReference type="PANTHER" id="PTHR11014:SF63">
    <property type="entry name" value="METALLOPEPTIDASE, PUTATIVE (AFU_ORTHOLOGUE AFUA_6G09600)-RELATED"/>
    <property type="match status" value="1"/>
</dbReference>
<dbReference type="SUPFAM" id="SSF55031">
    <property type="entry name" value="Bacterial exopeptidase dimerisation domain"/>
    <property type="match status" value="1"/>
</dbReference>
<dbReference type="SUPFAM" id="SSF53187">
    <property type="entry name" value="Zn-dependent exopeptidases"/>
    <property type="match status" value="1"/>
</dbReference>
<evidence type="ECO:0000313" key="4">
    <source>
        <dbReference type="EMBL" id="EAS51857.1"/>
    </source>
</evidence>
<dbReference type="NCBIfam" id="TIGR01891">
    <property type="entry name" value="amidohydrolases"/>
    <property type="match status" value="1"/>
</dbReference>
<dbReference type="EMBL" id="AAPJ01000001">
    <property type="protein sequence ID" value="EAS51857.1"/>
    <property type="molecule type" value="Genomic_DNA"/>
</dbReference>
<feature type="binding site" evidence="2">
    <location>
        <position position="105"/>
    </location>
    <ligand>
        <name>Mn(2+)</name>
        <dbReference type="ChEBI" id="CHEBI:29035"/>
        <label>2</label>
    </ligand>
</feature>
<keyword evidence="2" id="KW-0464">Manganese</keyword>
<comment type="cofactor">
    <cofactor evidence="2">
        <name>Mn(2+)</name>
        <dbReference type="ChEBI" id="CHEBI:29035"/>
    </cofactor>
    <text evidence="2">The Mn(2+) ion enhances activity.</text>
</comment>
<dbReference type="AlphaFoldDB" id="Q1YL74"/>
<evidence type="ECO:0000256" key="1">
    <source>
        <dbReference type="ARBA" id="ARBA00022801"/>
    </source>
</evidence>
<gene>
    <name evidence="4" type="ORF">SI859A1_02673</name>
</gene>
<dbReference type="OrthoDB" id="9777385at2"/>
<evidence type="ECO:0000259" key="3">
    <source>
        <dbReference type="Pfam" id="PF07687"/>
    </source>
</evidence>
<proteinExistence type="predicted"/>
<dbReference type="InterPro" id="IPR036264">
    <property type="entry name" value="Bact_exopeptidase_dim_dom"/>
</dbReference>
<dbReference type="FunFam" id="3.30.70.360:FF:000001">
    <property type="entry name" value="N-acetyldiaminopimelate deacetylase"/>
    <property type="match status" value="1"/>
</dbReference>
<evidence type="ECO:0000256" key="2">
    <source>
        <dbReference type="PIRSR" id="PIRSR005962-1"/>
    </source>
</evidence>
<feature type="binding site" evidence="2">
    <location>
        <position position="164"/>
    </location>
    <ligand>
        <name>Mn(2+)</name>
        <dbReference type="ChEBI" id="CHEBI:29035"/>
        <label>2</label>
    </ligand>
</feature>
<comment type="caution">
    <text evidence="4">The sequence shown here is derived from an EMBL/GenBank/DDBJ whole genome shotgun (WGS) entry which is preliminary data.</text>
</comment>
<protein>
    <submittedName>
        <fullName evidence="4">Hippurate hydrolase</fullName>
    </submittedName>
</protein>
<dbReference type="Pfam" id="PF07687">
    <property type="entry name" value="M20_dimer"/>
    <property type="match status" value="1"/>
</dbReference>
<dbReference type="InterPro" id="IPR002933">
    <property type="entry name" value="Peptidase_M20"/>
</dbReference>
<dbReference type="BioCyc" id="AURANTIMONAS:SI859A1_02673-MONOMER"/>
<dbReference type="PIRSF" id="PIRSF005962">
    <property type="entry name" value="Pept_M20D_amidohydro"/>
    <property type="match status" value="1"/>
</dbReference>
<feature type="binding site" evidence="2">
    <location>
        <position position="138"/>
    </location>
    <ligand>
        <name>Mn(2+)</name>
        <dbReference type="ChEBI" id="CHEBI:29035"/>
        <label>2</label>
    </ligand>
</feature>
<dbReference type="InterPro" id="IPR017439">
    <property type="entry name" value="Amidohydrolase"/>
</dbReference>
<dbReference type="Proteomes" id="UP000000321">
    <property type="component" value="Unassembled WGS sequence"/>
</dbReference>
<keyword evidence="1 4" id="KW-0378">Hydrolase</keyword>
<reference evidence="4 5" key="1">
    <citation type="journal article" date="2008" name="Appl. Environ. Microbiol.">
        <title>Genomic insights into Mn(II) oxidation by the marine alphaproteobacterium Aurantimonas sp. strain SI85-9A1.</title>
        <authorList>
            <person name="Dick G.J."/>
            <person name="Podell S."/>
            <person name="Johnson H.A."/>
            <person name="Rivera-Espinoza Y."/>
            <person name="Bernier-Latmani R."/>
            <person name="McCarthy J.K."/>
            <person name="Torpey J.W."/>
            <person name="Clement B.G."/>
            <person name="Gaasterland T."/>
            <person name="Tebo B.M."/>
        </authorList>
    </citation>
    <scope>NUCLEOTIDE SEQUENCE [LARGE SCALE GENOMIC DNA]</scope>
    <source>
        <strain evidence="4 5">SI85-9A1</strain>
    </source>
</reference>
<evidence type="ECO:0000313" key="5">
    <source>
        <dbReference type="Proteomes" id="UP000000321"/>
    </source>
</evidence>
<keyword evidence="2" id="KW-0479">Metal-binding</keyword>
<dbReference type="Gene3D" id="3.40.630.10">
    <property type="entry name" value="Zn peptidases"/>
    <property type="match status" value="1"/>
</dbReference>
<organism evidence="4 5">
    <name type="scientific">Aurantimonas manganoxydans (strain ATCC BAA-1229 / DSM 21871 / SI85-9A1)</name>
    <dbReference type="NCBI Taxonomy" id="287752"/>
    <lineage>
        <taxon>Bacteria</taxon>
        <taxon>Pseudomonadati</taxon>
        <taxon>Pseudomonadota</taxon>
        <taxon>Alphaproteobacteria</taxon>
        <taxon>Hyphomicrobiales</taxon>
        <taxon>Aurantimonadaceae</taxon>
        <taxon>Aurantimonas</taxon>
    </lineage>
</organism>
<sequence>MTIIPEIKSFAEDLTAIRHDLHAHPEIGFEEKRTAAIVAEALKSYGVDEIHEGIGGTGVVGILRGTGGDGRTIGLRADMDALPMEEFTNLPYRSTNPGRFHGCGHDGHTTMLLGAARYLAANRDFKGTAMFVFQPAEEGLGGARAMIADRLFERFPCDEIYGLHNMPDLELGEVAVFPGKAMAGAKFFDIRIKARGSHAAMPHNSKDPIVIAMALGQSLQSIVSRNVNPLKPAVLSITKFTAGSAYNVIPEEADLGGTIRYFHDDVGELVATRIREIAAGFAASYDCEIVVDIRDVFSVLENHEAETDALREVAVEIVGEDKVFTDPRPTMGSEDFADMLHAVPGSYCWVGHGGTMPLHNPGFILDDGILPIGSSLLARIVEKRLAA</sequence>
<dbReference type="GO" id="GO:0019877">
    <property type="term" value="P:diaminopimelate biosynthetic process"/>
    <property type="evidence" value="ECO:0007669"/>
    <property type="project" value="UniProtKB-ARBA"/>
</dbReference>
<dbReference type="Pfam" id="PF01546">
    <property type="entry name" value="Peptidase_M20"/>
    <property type="match status" value="1"/>
</dbReference>
<accession>Q1YL74</accession>
<dbReference type="Gene3D" id="3.30.70.360">
    <property type="match status" value="1"/>
</dbReference>
<dbReference type="CDD" id="cd05666">
    <property type="entry name" value="M20_Acy1-like"/>
    <property type="match status" value="1"/>
</dbReference>